<organism evidence="2 3">
    <name type="scientific">Actinomadura namibiensis</name>
    <dbReference type="NCBI Taxonomy" id="182080"/>
    <lineage>
        <taxon>Bacteria</taxon>
        <taxon>Bacillati</taxon>
        <taxon>Actinomycetota</taxon>
        <taxon>Actinomycetes</taxon>
        <taxon>Streptosporangiales</taxon>
        <taxon>Thermomonosporaceae</taxon>
        <taxon>Actinomadura</taxon>
    </lineage>
</organism>
<feature type="domain" description="Tyrosine specific protein phosphatases" evidence="1">
    <location>
        <begin position="83"/>
        <end position="147"/>
    </location>
</feature>
<proteinExistence type="predicted"/>
<dbReference type="Proteomes" id="UP000572680">
    <property type="component" value="Unassembled WGS sequence"/>
</dbReference>
<accession>A0A7W3LTS5</accession>
<evidence type="ECO:0000313" key="3">
    <source>
        <dbReference type="Proteomes" id="UP000572680"/>
    </source>
</evidence>
<gene>
    <name evidence="2" type="ORF">HNR61_005825</name>
</gene>
<dbReference type="RefSeq" id="WP_182846278.1">
    <property type="nucleotide sequence ID" value="NZ_BAAALP010000001.1"/>
</dbReference>
<dbReference type="InterPro" id="IPR029021">
    <property type="entry name" value="Prot-tyrosine_phosphatase-like"/>
</dbReference>
<dbReference type="InterPro" id="IPR000387">
    <property type="entry name" value="Tyr_Pase_dom"/>
</dbReference>
<dbReference type="PROSITE" id="PS50056">
    <property type="entry name" value="TYR_PHOSPHATASE_2"/>
    <property type="match status" value="1"/>
</dbReference>
<name>A0A7W3LTS5_ACTNM</name>
<keyword evidence="3" id="KW-1185">Reference proteome</keyword>
<reference evidence="2 3" key="1">
    <citation type="submission" date="2020-08" db="EMBL/GenBank/DDBJ databases">
        <title>Genomic Encyclopedia of Type Strains, Phase IV (KMG-IV): sequencing the most valuable type-strain genomes for metagenomic binning, comparative biology and taxonomic classification.</title>
        <authorList>
            <person name="Goeker M."/>
        </authorList>
    </citation>
    <scope>NUCLEOTIDE SEQUENCE [LARGE SCALE GENOMIC DNA]</scope>
    <source>
        <strain evidence="2 3">DSM 44197</strain>
    </source>
</reference>
<evidence type="ECO:0000313" key="2">
    <source>
        <dbReference type="EMBL" id="MBA8954171.1"/>
    </source>
</evidence>
<dbReference type="AlphaFoldDB" id="A0A7W3LTS5"/>
<dbReference type="Gene3D" id="3.90.190.10">
    <property type="entry name" value="Protein tyrosine phosphatase superfamily"/>
    <property type="match status" value="1"/>
</dbReference>
<evidence type="ECO:0000259" key="1">
    <source>
        <dbReference type="PROSITE" id="PS50056"/>
    </source>
</evidence>
<protein>
    <recommendedName>
        <fullName evidence="1">Tyrosine specific protein phosphatases domain-containing protein</fullName>
    </recommendedName>
</protein>
<dbReference type="SUPFAM" id="SSF52799">
    <property type="entry name" value="(Phosphotyrosine protein) phosphatases II"/>
    <property type="match status" value="1"/>
</dbReference>
<sequence>MRLKGPVPDAESPWNEIVPGLFMGGHHCRGSGGEPVPVVVGREFDVVVSLHRRDGCGPGDGVAHHCREVPDGPLSAGQITAVRELAEIVADDVREGRRVLVRCRSGYNRSGLVIVQALVELGYPVEDAIFLVRYRRSRWALNNQLFVDYLTTGLGVAELLVGLDEVSDDA</sequence>
<comment type="caution">
    <text evidence="2">The sequence shown here is derived from an EMBL/GenBank/DDBJ whole genome shotgun (WGS) entry which is preliminary data.</text>
</comment>
<dbReference type="EMBL" id="JACJIA010000008">
    <property type="protein sequence ID" value="MBA8954171.1"/>
    <property type="molecule type" value="Genomic_DNA"/>
</dbReference>